<dbReference type="InterPro" id="IPR011460">
    <property type="entry name" value="Lcl_C"/>
</dbReference>
<feature type="domain" description="Lcl C-terminal" evidence="1">
    <location>
        <begin position="13"/>
        <end position="136"/>
    </location>
</feature>
<gene>
    <name evidence="2" type="ORF">METZ01_LOCUS137013</name>
</gene>
<dbReference type="AlphaFoldDB" id="A0A381Z4P7"/>
<sequence length="141" mass="16417">MNKTSRFEDKGDGTLLDHESGLVWAKEDSWPVAQDWLNFQEALQFVDEMNKKDYLGYHDWRIPEREEVEKIFIPNSTIMARSNNEIHLDPLFATGGGNATWCLPFDQQAAFYFSYASGNAQQFDQDYSQGYVRLIRLYSDD</sequence>
<dbReference type="Pfam" id="PF07603">
    <property type="entry name" value="Lcl_C"/>
    <property type="match status" value="1"/>
</dbReference>
<dbReference type="EMBL" id="UINC01019920">
    <property type="protein sequence ID" value="SVA84159.1"/>
    <property type="molecule type" value="Genomic_DNA"/>
</dbReference>
<evidence type="ECO:0000259" key="1">
    <source>
        <dbReference type="Pfam" id="PF07603"/>
    </source>
</evidence>
<evidence type="ECO:0000313" key="2">
    <source>
        <dbReference type="EMBL" id="SVA84159.1"/>
    </source>
</evidence>
<accession>A0A381Z4P7</accession>
<proteinExistence type="predicted"/>
<organism evidence="2">
    <name type="scientific">marine metagenome</name>
    <dbReference type="NCBI Taxonomy" id="408172"/>
    <lineage>
        <taxon>unclassified sequences</taxon>
        <taxon>metagenomes</taxon>
        <taxon>ecological metagenomes</taxon>
    </lineage>
</organism>
<reference evidence="2" key="1">
    <citation type="submission" date="2018-05" db="EMBL/GenBank/DDBJ databases">
        <authorList>
            <person name="Lanie J.A."/>
            <person name="Ng W.-L."/>
            <person name="Kazmierczak K.M."/>
            <person name="Andrzejewski T.M."/>
            <person name="Davidsen T.M."/>
            <person name="Wayne K.J."/>
            <person name="Tettelin H."/>
            <person name="Glass J.I."/>
            <person name="Rusch D."/>
            <person name="Podicherti R."/>
            <person name="Tsui H.-C.T."/>
            <person name="Winkler M.E."/>
        </authorList>
    </citation>
    <scope>NUCLEOTIDE SEQUENCE</scope>
</reference>
<name>A0A381Z4P7_9ZZZZ</name>
<protein>
    <recommendedName>
        <fullName evidence="1">Lcl C-terminal domain-containing protein</fullName>
    </recommendedName>
</protein>